<gene>
    <name evidence="1" type="ORF">BV394_06885</name>
</gene>
<dbReference type="Proteomes" id="UP000187266">
    <property type="component" value="Chromosome"/>
</dbReference>
<dbReference type="OrthoDB" id="7844869at2"/>
<organism evidence="1 2">
    <name type="scientific">Brevirhabdus pacifica</name>
    <dbReference type="NCBI Taxonomy" id="1267768"/>
    <lineage>
        <taxon>Bacteria</taxon>
        <taxon>Pseudomonadati</taxon>
        <taxon>Pseudomonadota</taxon>
        <taxon>Alphaproteobacteria</taxon>
        <taxon>Rhodobacterales</taxon>
        <taxon>Paracoccaceae</taxon>
        <taxon>Brevirhabdus</taxon>
    </lineage>
</organism>
<keyword evidence="2" id="KW-1185">Reference proteome</keyword>
<accession>A0A1U7DHV2</accession>
<proteinExistence type="predicted"/>
<name>A0A1U7DHV2_9RHOB</name>
<dbReference type="RefSeq" id="WP_076979496.1">
    <property type="nucleotide sequence ID" value="NZ_CP019124.1"/>
</dbReference>
<protein>
    <submittedName>
        <fullName evidence="1">Uncharacterized protein</fullName>
    </submittedName>
</protein>
<dbReference type="STRING" id="1267768.BV394_06885"/>
<dbReference type="EMBL" id="CP019124">
    <property type="protein sequence ID" value="APX89473.1"/>
    <property type="molecule type" value="Genomic_DNA"/>
</dbReference>
<dbReference type="AlphaFoldDB" id="A0A1U7DHV2"/>
<evidence type="ECO:0000313" key="2">
    <source>
        <dbReference type="Proteomes" id="UP000187266"/>
    </source>
</evidence>
<accession>A0A2M9DDK5</accession>
<evidence type="ECO:0000313" key="1">
    <source>
        <dbReference type="EMBL" id="APX89473.1"/>
    </source>
</evidence>
<sequence length="190" mass="19481">MTDQTRPTLLASCASASTAAEARFRVNYPNSGRRRSRIFALDGPAAEAMFAITEAPWQGAHFLAVGSGGDVDPEATGADDLPLSHPDGTGAKLSEEIEGADVVVLISSTGENAGAAEVIAREAYHRHIMCGGLALAGTALANGRGSGAPASSPDSDPTSHVVNTLRPFASILVVARDADFIPAMLNALRA</sequence>
<reference evidence="1 2" key="1">
    <citation type="submission" date="2017-01" db="EMBL/GenBank/DDBJ databases">
        <title>Genomic analysis of Xuhuaishuia manganoxidans DY6-4.</title>
        <authorList>
            <person name="Wang X."/>
        </authorList>
    </citation>
    <scope>NUCLEOTIDE SEQUENCE [LARGE SCALE GENOMIC DNA]</scope>
    <source>
        <strain evidence="1 2">DY6-4</strain>
    </source>
</reference>